<sequence>MRYSGTTRLSPTPDLAVVVISPKGLYAAASQRWSHMPGGPDPGALPAVWWRCIECRSRRGSGSRCPECSCWAAISTSMHDEPRLRSGDICCDVSSRSTTMGGAAMRVTNGALVFTRTGRATMLGSLGRFVPRTDSGGPAVTDILDVDLATLHGLATELGGQADEIGKLAIGATVTMPGSPIEAVTTQVGDAVLKAYGSVRGQIQTLADRAKSASGTYEDMDKSNADQLDKYGRGEGVN</sequence>
<feature type="region of interest" description="Disordered" evidence="1">
    <location>
        <begin position="210"/>
        <end position="238"/>
    </location>
</feature>
<dbReference type="EMBL" id="WMBB01000006">
    <property type="protein sequence ID" value="MTE14147.1"/>
    <property type="molecule type" value="Genomic_DNA"/>
</dbReference>
<evidence type="ECO:0000313" key="3">
    <source>
        <dbReference type="Proteomes" id="UP000432464"/>
    </source>
</evidence>
<protein>
    <recommendedName>
        <fullName evidence="4">ESX-1 secretion-associated protein</fullName>
    </recommendedName>
</protein>
<evidence type="ECO:0000256" key="1">
    <source>
        <dbReference type="SAM" id="MobiDB-lite"/>
    </source>
</evidence>
<proteinExistence type="predicted"/>
<feature type="compositionally biased region" description="Basic and acidic residues" evidence="1">
    <location>
        <begin position="219"/>
        <end position="238"/>
    </location>
</feature>
<gene>
    <name evidence="2" type="ORF">GLP40_15415</name>
</gene>
<organism evidence="2 3">
    <name type="scientific">Nocardia aurantiaca</name>
    <dbReference type="NCBI Taxonomy" id="2675850"/>
    <lineage>
        <taxon>Bacteria</taxon>
        <taxon>Bacillati</taxon>
        <taxon>Actinomycetota</taxon>
        <taxon>Actinomycetes</taxon>
        <taxon>Mycobacteriales</taxon>
        <taxon>Nocardiaceae</taxon>
        <taxon>Nocardia</taxon>
    </lineage>
</organism>
<reference evidence="2 3" key="1">
    <citation type="submission" date="2019-11" db="EMBL/GenBank/DDBJ databases">
        <title>Nocardia sp. nov. CT2-14 isolated from soil.</title>
        <authorList>
            <person name="Kanchanasin P."/>
            <person name="Tanasupawat S."/>
            <person name="Yuki M."/>
            <person name="Kudo T."/>
        </authorList>
    </citation>
    <scope>NUCLEOTIDE SEQUENCE [LARGE SCALE GENOMIC DNA]</scope>
    <source>
        <strain evidence="2 3">CT2-14</strain>
    </source>
</reference>
<accession>A0A6I3KWV6</accession>
<evidence type="ECO:0008006" key="4">
    <source>
        <dbReference type="Google" id="ProtNLM"/>
    </source>
</evidence>
<evidence type="ECO:0000313" key="2">
    <source>
        <dbReference type="EMBL" id="MTE14147.1"/>
    </source>
</evidence>
<comment type="caution">
    <text evidence="2">The sequence shown here is derived from an EMBL/GenBank/DDBJ whole genome shotgun (WGS) entry which is preliminary data.</text>
</comment>
<dbReference type="Proteomes" id="UP000432464">
    <property type="component" value="Unassembled WGS sequence"/>
</dbReference>
<dbReference type="AlphaFoldDB" id="A0A6I3KWV6"/>
<keyword evidence="3" id="KW-1185">Reference proteome</keyword>
<name>A0A6I3KWV6_9NOCA</name>